<dbReference type="InterPro" id="IPR023393">
    <property type="entry name" value="START-like_dom_sf"/>
</dbReference>
<reference evidence="1 2" key="1">
    <citation type="submission" date="2022-11" db="EMBL/GenBank/DDBJ databases">
        <title>Genome Sequencing of Nocardia sp. ON39_IFM12276 and assembly.</title>
        <authorList>
            <person name="Shimojima M."/>
            <person name="Toyokawa M."/>
            <person name="Uesaka K."/>
        </authorList>
    </citation>
    <scope>NUCLEOTIDE SEQUENCE [LARGE SCALE GENOMIC DNA]</scope>
    <source>
        <strain evidence="1 2">IFM 12276</strain>
    </source>
</reference>
<proteinExistence type="predicted"/>
<evidence type="ECO:0008006" key="3">
    <source>
        <dbReference type="Google" id="ProtNLM"/>
    </source>
</evidence>
<protein>
    <recommendedName>
        <fullName evidence="3">Polyketide cyclase</fullName>
    </recommendedName>
</protein>
<name>A0ABN6TYQ8_9NOCA</name>
<dbReference type="SUPFAM" id="SSF55961">
    <property type="entry name" value="Bet v1-like"/>
    <property type="match status" value="1"/>
</dbReference>
<dbReference type="Gene3D" id="3.30.530.20">
    <property type="match status" value="1"/>
</dbReference>
<sequence>MTIIATAYATSDAPPTAFFARWADMATWPEWNTDTEWVRLDGPFAEGATGTLRPKGGPDIRFVVARLTDREFVDVSRLLGARLTFAHEVTVAESGTTITVTVSIDGPLRRLWTRILGAGLAESVQPDLDALVAVAEGVAA</sequence>
<accession>A0ABN6TYQ8</accession>
<evidence type="ECO:0000313" key="1">
    <source>
        <dbReference type="EMBL" id="BDT98036.1"/>
    </source>
</evidence>
<evidence type="ECO:0000313" key="2">
    <source>
        <dbReference type="Proteomes" id="UP001317870"/>
    </source>
</evidence>
<dbReference type="InterPro" id="IPR019587">
    <property type="entry name" value="Polyketide_cyclase/dehydratase"/>
</dbReference>
<dbReference type="Proteomes" id="UP001317870">
    <property type="component" value="Chromosome"/>
</dbReference>
<gene>
    <name evidence="1" type="ORF">IFM12276_10650</name>
</gene>
<keyword evidence="2" id="KW-1185">Reference proteome</keyword>
<dbReference type="Pfam" id="PF10604">
    <property type="entry name" value="Polyketide_cyc2"/>
    <property type="match status" value="1"/>
</dbReference>
<organism evidence="1 2">
    <name type="scientific">Nocardia sputorum</name>
    <dbReference type="NCBI Taxonomy" id="2984338"/>
    <lineage>
        <taxon>Bacteria</taxon>
        <taxon>Bacillati</taxon>
        <taxon>Actinomycetota</taxon>
        <taxon>Actinomycetes</taxon>
        <taxon>Mycobacteriales</taxon>
        <taxon>Nocardiaceae</taxon>
        <taxon>Nocardia</taxon>
    </lineage>
</organism>
<dbReference type="EMBL" id="AP026978">
    <property type="protein sequence ID" value="BDT98036.1"/>
    <property type="molecule type" value="Genomic_DNA"/>
</dbReference>
<dbReference type="RefSeq" id="WP_281878010.1">
    <property type="nucleotide sequence ID" value="NZ_AP026978.1"/>
</dbReference>